<dbReference type="OrthoDB" id="2020544at2759"/>
<name>A0A803N7Z7_CHEQI</name>
<evidence type="ECO:0000259" key="3">
    <source>
        <dbReference type="Pfam" id="PF11961"/>
    </source>
</evidence>
<dbReference type="AlphaFoldDB" id="A0A803N7Z7"/>
<dbReference type="PANTHER" id="PTHR31730:SF18">
    <property type="entry name" value="PROTEIN PSK SIMULATOR 2"/>
    <property type="match status" value="1"/>
</dbReference>
<proteinExistence type="predicted"/>
<dbReference type="Pfam" id="PF11961">
    <property type="entry name" value="DUF3475"/>
    <property type="match status" value="1"/>
</dbReference>
<dbReference type="OMA" id="HSEGVQK"/>
<evidence type="ECO:0000313" key="5">
    <source>
        <dbReference type="Proteomes" id="UP000596660"/>
    </source>
</evidence>
<dbReference type="InterPro" id="IPR007700">
    <property type="entry name" value="DUF668"/>
</dbReference>
<dbReference type="KEGG" id="cqi:110733343"/>
<feature type="domain" description="DUF668" evidence="2">
    <location>
        <begin position="351"/>
        <end position="436"/>
    </location>
</feature>
<dbReference type="InterPro" id="IPR045021">
    <property type="entry name" value="PSI1/2/3"/>
</dbReference>
<dbReference type="GeneID" id="110733343"/>
<dbReference type="EnsemblPlants" id="AUR62041901-RA">
    <property type="protein sequence ID" value="AUR62041901-RA:cds"/>
    <property type="gene ID" value="AUR62041901"/>
</dbReference>
<dbReference type="InterPro" id="IPR021864">
    <property type="entry name" value="DUF3475"/>
</dbReference>
<feature type="compositionally biased region" description="Basic and acidic residues" evidence="1">
    <location>
        <begin position="15"/>
        <end position="29"/>
    </location>
</feature>
<dbReference type="Pfam" id="PF05003">
    <property type="entry name" value="DUF668"/>
    <property type="match status" value="1"/>
</dbReference>
<accession>A0A803N7Z7</accession>
<dbReference type="GO" id="GO:0045927">
    <property type="term" value="P:positive regulation of growth"/>
    <property type="evidence" value="ECO:0007669"/>
    <property type="project" value="InterPro"/>
</dbReference>
<feature type="region of interest" description="Disordered" evidence="1">
    <location>
        <begin position="1"/>
        <end position="64"/>
    </location>
</feature>
<reference evidence="4" key="2">
    <citation type="submission" date="2021-03" db="UniProtKB">
        <authorList>
            <consortium name="EnsemblPlants"/>
        </authorList>
    </citation>
    <scope>IDENTIFICATION</scope>
</reference>
<evidence type="ECO:0000256" key="1">
    <source>
        <dbReference type="SAM" id="MobiDB-lite"/>
    </source>
</evidence>
<feature type="compositionally biased region" description="Basic residues" evidence="1">
    <location>
        <begin position="38"/>
        <end position="53"/>
    </location>
</feature>
<reference evidence="4" key="1">
    <citation type="journal article" date="2017" name="Nature">
        <title>The genome of Chenopodium quinoa.</title>
        <authorList>
            <person name="Jarvis D.E."/>
            <person name="Ho Y.S."/>
            <person name="Lightfoot D.J."/>
            <person name="Schmoeckel S.M."/>
            <person name="Li B."/>
            <person name="Borm T.J.A."/>
            <person name="Ohyanagi H."/>
            <person name="Mineta K."/>
            <person name="Michell C.T."/>
            <person name="Saber N."/>
            <person name="Kharbatia N.M."/>
            <person name="Rupper R.R."/>
            <person name="Sharp A.R."/>
            <person name="Dally N."/>
            <person name="Boughton B.A."/>
            <person name="Woo Y.H."/>
            <person name="Gao G."/>
            <person name="Schijlen E.G.W.M."/>
            <person name="Guo X."/>
            <person name="Momin A.A."/>
            <person name="Negrao S."/>
            <person name="Al-Babili S."/>
            <person name="Gehring C."/>
            <person name="Roessner U."/>
            <person name="Jung C."/>
            <person name="Murphy K."/>
            <person name="Arold S.T."/>
            <person name="Gojobori T."/>
            <person name="van der Linden C.G."/>
            <person name="van Loo E.N."/>
            <person name="Jellen E.N."/>
            <person name="Maughan P.J."/>
            <person name="Tester M."/>
        </authorList>
    </citation>
    <scope>NUCLEOTIDE SEQUENCE [LARGE SCALE GENOMIC DNA]</scope>
    <source>
        <strain evidence="4">cv. PI 614886</strain>
    </source>
</reference>
<gene>
    <name evidence="4" type="primary">LOC110733343</name>
</gene>
<sequence>MGVACSVGRMGGRISSEELEQKPEMDNKSSSKNTINNKLKRIKSFGNLKKKKNKNSDDDPITASPQRFYSGELRFSGDLKAPPRGSSFIGRARVAGMEKAVDVIDALGSGMTNLSHSGFLTGKVAKGNKISILAFEVANTITRGVNLMQSLSKENVKYIKEEVIPSEGVQLLVSSDTKVLLSLVALDKREELDVFCKEVIRFGDRCKDPQWHNLNRFFQNLDSENAVHEPQREQVEAKMQELMTLAQNTSELYHELNAYDRFEQDYRQKVEELKSLKLPRKGEHLVMLNNELKQQKKIVMSLKKKSLWSKKLEEVIEKLVDIVAFIHQEITEVFGAGGVKAGEETGIDAQRLGPAGLALHYANIINQIDNIASRPTSVPPNIRDTLYRGLPDGVKTSMRSSLQKVRTNEEVDVPQIKAEMEKTLQWLAPMATNTLKMHQGFGWVGEWANSSIEYSKKAAGNGTLIRLQTLYHASRERMDSYILVLVTLLHQLISGMKRRDYGLKTLHPLQSPSKKILVLDSPLKSFSSLYDGNKPLRVELTEEDRKLLEIMSKSKRTPGISKSQEFGKTSQSMGKSWTWSKSSESSPYKELRSYRTVSYYDVGYLDLMSGGIEAPF</sequence>
<dbReference type="RefSeq" id="XP_021769068.1">
    <property type="nucleotide sequence ID" value="XM_021913376.1"/>
</dbReference>
<feature type="domain" description="DUF3475" evidence="3">
    <location>
        <begin position="132"/>
        <end position="188"/>
    </location>
</feature>
<protein>
    <submittedName>
        <fullName evidence="4">Uncharacterized protein</fullName>
    </submittedName>
</protein>
<dbReference type="Proteomes" id="UP000596660">
    <property type="component" value="Unplaced"/>
</dbReference>
<dbReference type="PANTHER" id="PTHR31730">
    <property type="entry name" value="OS01G0873900 PROTEIN"/>
    <property type="match status" value="1"/>
</dbReference>
<evidence type="ECO:0000259" key="2">
    <source>
        <dbReference type="Pfam" id="PF05003"/>
    </source>
</evidence>
<dbReference type="Gramene" id="AUR62041901-RA">
    <property type="protein sequence ID" value="AUR62041901-RA:cds"/>
    <property type="gene ID" value="AUR62041901"/>
</dbReference>
<keyword evidence="5" id="KW-1185">Reference proteome</keyword>
<evidence type="ECO:0000313" key="4">
    <source>
        <dbReference type="EnsemblPlants" id="AUR62041901-RA:cds"/>
    </source>
</evidence>
<organism evidence="4 5">
    <name type="scientific">Chenopodium quinoa</name>
    <name type="common">Quinoa</name>
    <dbReference type="NCBI Taxonomy" id="63459"/>
    <lineage>
        <taxon>Eukaryota</taxon>
        <taxon>Viridiplantae</taxon>
        <taxon>Streptophyta</taxon>
        <taxon>Embryophyta</taxon>
        <taxon>Tracheophyta</taxon>
        <taxon>Spermatophyta</taxon>
        <taxon>Magnoliopsida</taxon>
        <taxon>eudicotyledons</taxon>
        <taxon>Gunneridae</taxon>
        <taxon>Pentapetalae</taxon>
        <taxon>Caryophyllales</taxon>
        <taxon>Chenopodiaceae</taxon>
        <taxon>Chenopodioideae</taxon>
        <taxon>Atripliceae</taxon>
        <taxon>Chenopodium</taxon>
    </lineage>
</organism>